<accession>A0A5S9XSU1</accession>
<dbReference type="Proteomes" id="UP000434276">
    <property type="component" value="Unassembled WGS sequence"/>
</dbReference>
<dbReference type="AlphaFoldDB" id="A0A5S9XSU1"/>
<name>A0A5S9XSU1_ARATH</name>
<proteinExistence type="predicted"/>
<sequence>MRAYWSLAVAPAATWRCGDEVFGHRRMLAGHGDQGFVRCWFSFSDAAGQGSIQSGIKTFGLSVWVLQGGSCLY</sequence>
<organism evidence="1 2">
    <name type="scientific">Arabidopsis thaliana</name>
    <name type="common">Mouse-ear cress</name>
    <dbReference type="NCBI Taxonomy" id="3702"/>
    <lineage>
        <taxon>Eukaryota</taxon>
        <taxon>Viridiplantae</taxon>
        <taxon>Streptophyta</taxon>
        <taxon>Embryophyta</taxon>
        <taxon>Tracheophyta</taxon>
        <taxon>Spermatophyta</taxon>
        <taxon>Magnoliopsida</taxon>
        <taxon>eudicotyledons</taxon>
        <taxon>Gunneridae</taxon>
        <taxon>Pentapetalae</taxon>
        <taxon>rosids</taxon>
        <taxon>malvids</taxon>
        <taxon>Brassicales</taxon>
        <taxon>Brassicaceae</taxon>
        <taxon>Camelineae</taxon>
        <taxon>Arabidopsis</taxon>
    </lineage>
</organism>
<protein>
    <submittedName>
        <fullName evidence="1">Uncharacterized protein</fullName>
    </submittedName>
</protein>
<reference evidence="1 2" key="1">
    <citation type="submission" date="2019-12" db="EMBL/GenBank/DDBJ databases">
        <authorList>
            <person name="Jiao W.-B."/>
            <person name="Schneeberger K."/>
        </authorList>
    </citation>
    <scope>NUCLEOTIDE SEQUENCE [LARGE SCALE GENOMIC DNA]</scope>
    <source>
        <strain evidence="2">cv. C24</strain>
    </source>
</reference>
<evidence type="ECO:0000313" key="1">
    <source>
        <dbReference type="EMBL" id="CAA0395417.1"/>
    </source>
</evidence>
<gene>
    <name evidence="1" type="ORF">C24_LOCUS18164</name>
</gene>
<evidence type="ECO:0000313" key="2">
    <source>
        <dbReference type="Proteomes" id="UP000434276"/>
    </source>
</evidence>
<dbReference type="EMBL" id="CACSHJ010000095">
    <property type="protein sequence ID" value="CAA0395417.1"/>
    <property type="molecule type" value="Genomic_DNA"/>
</dbReference>